<sequence>MRKVTTSMVAAAAAATLVLTGCSTKASDSGSGGGGGGSGELKTDFGVTDDTITLGVQTDQTGVFKVGGIAQTAGNQLWADDVNADGGICGRDIKIDVQDNGYKPDNALPLYDQQKQNVAGYVQLLGSPILAALKQKLTNDKILAVPASWASSNLDTPSVVMVGSTYDVEMINGLSWMQEQGMIAEGDQLGHIYVDSEYGQNGVLGSEWYAEQNGMTINKVAVSGTDNDMTAIVAKMKADGVKAILLTTTPGQTASVATQTAAQAFDIPLLGSNPTFAPTLMDNDQVVQALNNYYVVTPVASMSNESEFIAELTKKYQDKYSDPPFDAVLLGYAYGMAWQQILEQACEDGDMTRDGLLAAREKLTEVDTKGLTGVMDFSKIGSPSTRQIYIAQADPNGVSGTKDITELYESDLAKEYKAPFQK</sequence>
<organism evidence="5 6">
    <name type="scientific">Epidermidibacterium keratini</name>
    <dbReference type="NCBI Taxonomy" id="1891644"/>
    <lineage>
        <taxon>Bacteria</taxon>
        <taxon>Bacillati</taxon>
        <taxon>Actinomycetota</taxon>
        <taxon>Actinomycetes</taxon>
        <taxon>Sporichthyales</taxon>
        <taxon>Sporichthyaceae</taxon>
        <taxon>Epidermidibacterium</taxon>
    </lineage>
</organism>
<dbReference type="Proteomes" id="UP000463857">
    <property type="component" value="Chromosome"/>
</dbReference>
<dbReference type="InterPro" id="IPR028082">
    <property type="entry name" value="Peripla_BP_I"/>
</dbReference>
<feature type="domain" description="Leucine-binding protein" evidence="4">
    <location>
        <begin position="51"/>
        <end position="397"/>
    </location>
</feature>
<evidence type="ECO:0000256" key="3">
    <source>
        <dbReference type="SAM" id="SignalP"/>
    </source>
</evidence>
<dbReference type="OrthoDB" id="26870at2"/>
<dbReference type="KEGG" id="eke:EK0264_12995"/>
<name>A0A7L4YRC7_9ACTN</name>
<dbReference type="SUPFAM" id="SSF53822">
    <property type="entry name" value="Periplasmic binding protein-like I"/>
    <property type="match status" value="1"/>
</dbReference>
<feature type="chain" id="PRO_5029730717" evidence="3">
    <location>
        <begin position="27"/>
        <end position="422"/>
    </location>
</feature>
<dbReference type="InParanoid" id="A0A7L4YRC7"/>
<evidence type="ECO:0000256" key="2">
    <source>
        <dbReference type="ARBA" id="ARBA00022729"/>
    </source>
</evidence>
<dbReference type="RefSeq" id="WP_159546254.1">
    <property type="nucleotide sequence ID" value="NZ_CP047156.1"/>
</dbReference>
<dbReference type="PROSITE" id="PS51257">
    <property type="entry name" value="PROKAR_LIPOPROTEIN"/>
    <property type="match status" value="1"/>
</dbReference>
<evidence type="ECO:0000313" key="6">
    <source>
        <dbReference type="Proteomes" id="UP000463857"/>
    </source>
</evidence>
<accession>A0A7L4YRC7</accession>
<protein>
    <submittedName>
        <fullName evidence="5">ABC transporter substrate-binding protein</fullName>
    </submittedName>
</protein>
<evidence type="ECO:0000256" key="1">
    <source>
        <dbReference type="ARBA" id="ARBA00010062"/>
    </source>
</evidence>
<reference evidence="5 6" key="1">
    <citation type="journal article" date="2018" name="Int. J. Syst. Evol. Microbiol.">
        <title>Epidermidibacterium keratini gen. nov., sp. nov., a member of the family Sporichthyaceae, isolated from keratin epidermis.</title>
        <authorList>
            <person name="Lee D.G."/>
            <person name="Trujillo M.E."/>
            <person name="Kang S."/>
            <person name="Nam J.J."/>
            <person name="Kim Y.J."/>
        </authorList>
    </citation>
    <scope>NUCLEOTIDE SEQUENCE [LARGE SCALE GENOMIC DNA]</scope>
    <source>
        <strain evidence="5 6">EPI-7</strain>
    </source>
</reference>
<keyword evidence="2 3" id="KW-0732">Signal</keyword>
<dbReference type="PANTHER" id="PTHR47235">
    <property type="entry name" value="BLR6548 PROTEIN"/>
    <property type="match status" value="1"/>
</dbReference>
<dbReference type="PANTHER" id="PTHR47235:SF1">
    <property type="entry name" value="BLR6548 PROTEIN"/>
    <property type="match status" value="1"/>
</dbReference>
<dbReference type="Gene3D" id="3.40.50.2300">
    <property type="match status" value="2"/>
</dbReference>
<dbReference type="AlphaFoldDB" id="A0A7L4YRC7"/>
<feature type="signal peptide" evidence="3">
    <location>
        <begin position="1"/>
        <end position="26"/>
    </location>
</feature>
<dbReference type="EMBL" id="CP047156">
    <property type="protein sequence ID" value="QHC01117.1"/>
    <property type="molecule type" value="Genomic_DNA"/>
</dbReference>
<gene>
    <name evidence="5" type="ORF">EK0264_12995</name>
</gene>
<proteinExistence type="inferred from homology"/>
<evidence type="ECO:0000313" key="5">
    <source>
        <dbReference type="EMBL" id="QHC01117.1"/>
    </source>
</evidence>
<comment type="similarity">
    <text evidence="1">Belongs to the leucine-binding protein family.</text>
</comment>
<keyword evidence="6" id="KW-1185">Reference proteome</keyword>
<evidence type="ECO:0000259" key="4">
    <source>
        <dbReference type="Pfam" id="PF13458"/>
    </source>
</evidence>
<dbReference type="InterPro" id="IPR028081">
    <property type="entry name" value="Leu-bd"/>
</dbReference>
<dbReference type="Pfam" id="PF13458">
    <property type="entry name" value="Peripla_BP_6"/>
    <property type="match status" value="1"/>
</dbReference>